<comment type="caution">
    <text evidence="2">The sequence shown here is derived from an EMBL/GenBank/DDBJ whole genome shotgun (WGS) entry which is preliminary data.</text>
</comment>
<feature type="coiled-coil region" evidence="1">
    <location>
        <begin position="98"/>
        <end position="125"/>
    </location>
</feature>
<protein>
    <submittedName>
        <fullName evidence="2">Type III secretion protein</fullName>
    </submittedName>
</protein>
<evidence type="ECO:0000313" key="3">
    <source>
        <dbReference type="Proteomes" id="UP000692896"/>
    </source>
</evidence>
<accession>A0A944DI91</accession>
<dbReference type="RefSeq" id="WP_214917873.1">
    <property type="nucleotide sequence ID" value="NZ_JAGGNX010000022.1"/>
</dbReference>
<evidence type="ECO:0000313" key="2">
    <source>
        <dbReference type="EMBL" id="MBT2328994.1"/>
    </source>
</evidence>
<reference evidence="2" key="1">
    <citation type="submission" date="2021-03" db="EMBL/GenBank/DDBJ databases">
        <title>Genomic analysis provides insights into the functional capacity of soil bacteria communities inhabiting an altitudinal gradient in the Atacama Desert.</title>
        <authorList>
            <person name="Gonzalez M."/>
            <person name="Maldonado J."/>
            <person name="Maza F."/>
            <person name="Hodar C."/>
            <person name="Cortes M."/>
            <person name="Palma R."/>
            <person name="Andreani C."/>
            <person name="Gaete A."/>
            <person name="Vasquez-Dean J."/>
            <person name="Acuna V."/>
            <person name="Aguado M."/>
            <person name="Mandakovic D."/>
            <person name="Latorre M."/>
            <person name="Orellana A."/>
            <person name="Gutierrez R."/>
            <person name="Montecino M."/>
            <person name="Allende M."/>
            <person name="Maass A."/>
            <person name="Cambiazo V."/>
        </authorList>
    </citation>
    <scope>NUCLEOTIDE SEQUENCE</scope>
    <source>
        <strain evidence="2">ISL-25</strain>
    </source>
</reference>
<dbReference type="EMBL" id="JAGGOB010000020">
    <property type="protein sequence ID" value="MBT2328994.1"/>
    <property type="molecule type" value="Genomic_DNA"/>
</dbReference>
<evidence type="ECO:0000256" key="1">
    <source>
        <dbReference type="SAM" id="Coils"/>
    </source>
</evidence>
<dbReference type="AlphaFoldDB" id="A0A944DI91"/>
<name>A0A944DI91_PSEFL</name>
<organism evidence="2 3">
    <name type="scientific">Pseudomonas fluorescens</name>
    <dbReference type="NCBI Taxonomy" id="294"/>
    <lineage>
        <taxon>Bacteria</taxon>
        <taxon>Pseudomonadati</taxon>
        <taxon>Pseudomonadota</taxon>
        <taxon>Gammaproteobacteria</taxon>
        <taxon>Pseudomonadales</taxon>
        <taxon>Pseudomonadaceae</taxon>
        <taxon>Pseudomonas</taxon>
    </lineage>
</organism>
<proteinExistence type="predicted"/>
<keyword evidence="1" id="KW-0175">Coiled coil</keyword>
<sequence length="154" mass="18562">MSHSDTDGPLPANDPTLTDLRPTLDLLMPIRRHRLTMAEQAWQRHRNVLHALAQRLESMSQDLQKMREHHRHSRQQERDRHANRTLALSEMNDWLAGEQQALYRIERHEVQLKTLREQYRQQQQWTDDSQQQVRRRQRDVEKLDYLSELAQEAS</sequence>
<dbReference type="Proteomes" id="UP000692896">
    <property type="component" value="Unassembled WGS sequence"/>
</dbReference>
<gene>
    <name evidence="2" type="ORF">J7E47_09710</name>
</gene>